<dbReference type="PANTHER" id="PTHR34199:SF2">
    <property type="entry name" value="NUMOD3 MOTIF FAMILY PROTEIN, EXPRESSED"/>
    <property type="match status" value="1"/>
</dbReference>
<dbReference type="InterPro" id="IPR012334">
    <property type="entry name" value="Pectin_lyas_fold"/>
</dbReference>
<sequence length="1681" mass="175195">MLPKGWRSGAACLAAALACAVLITPRGATADTVTLQAGKTLPDWTAGGAPTYYNHTFETSITTQYIDTWNNQNGITYFWGSAADADYAFGLADANPYNPAEKYRTLIRFHRLSRHVPAGAAVTAAELTLTFINYGGAGGDAAVAIEGCFMTRAWAYSNENPYKGTGWRYSRYDFPTSASVPWTQPGAWADCSPAASISFVLPANGAYGYVSQTIPLPPAIVAAWIANNGAANYGMLFRATNGSVSLITSQWRKDSPALRRPALSVTYSTDPATPQPTPLTGAPLAITTIPRTWWVDPAGSDEANSGHPDCAFKSPAKALFEAWPGDKIYMRSGVYPGSLQVTRPRITLQSAPGHWAVVALPRDDPQSAVNVITLRPGADGGVLRDFEITGGFYYGVMFFTSWENYGPMSDRVALGAAPSGWTLTNLRIHDTGSSGVKLTMKATNNTFAGLEVFNTGARLRLGGHGIEAVQAYDIAVRDCCFHDIPGAAVHLAGGTARALLERNFVTRTNFGFNLGFATDYEYMDPIHNPALYESINATARNNIIASTNNAGINVWASLGALLAHNTIWQAAEGGQSAVLVNSYSHDYTPSGPVLTSCSRLTLWGNLLVKSTTARAGPVFQIRVGGLDPNSPLVMGANLYYDQDGVGPVPFIWGNGAMLEDERAGGLAFVGNATGWARHCAVALAQPATSDLNSLEADPRLDAAFSPMACSPSCGRAPAVLPSGLAAVADDFHGRSRGGAAAYDAGAVQAGAAGAAKAMPPVPAGLAAAPAPFMGIGPGPVYDKQWPYDFWSTRVCRDLVVDAVAGSDWQSWSKKSNYGPFKTVGKALELINQCDRILLRAGQNHVGGFGIYRPNVTITTHPADAPARAVVTCPLATGATPCIRTGEGLYGGAAAVRLTNFNIVMAAGTTGSCIHFNEGAGSGSSAYWAFYLASTGKAAAAPTHSVISDMSLTACGLHGIKLSTFVRRVRMEGLAISHPKGAGIEVRGGSDLVIARNVITGAVDTAVRLGGGARNVVVERNLIKDFGGRGILLGSDNTEVAYMDVDWALYGSTPGSWHDNINTLVRNNIIHGGAGAGIAFYSARDAVVVHNTLLGVAATMQAGVLLNVSPKQLGPTWETGAPNTNITFKNNVVTLGGDATATLMVESRLMQGSTYNRQLSLNPPAGTCPARRLASASYSSSGSSRRLLRATATAAAAGASGATAGGSSLQQQRRRLLSTGLPFAKAMQDAPGEQGRNADGSCPLYPATHAWHQDVSSLPVHPNSKSIKLNIGGSGGHLHADFGGGSGSGANRIYYGIPYVVVDSSKPNGPVLTQIKIGPSGYPAESDVSAAGWPIPPTAPVEGAYPNCPPASCGGDRHILVLDNATCLLTEAWRAVPPSLTGTGAWQADIVARFNVSRDRLERPLGWSSADAAGLAILPGLVRYDEIVKGSIDHAIRFTGPNSRAAYAPPASHFAATSSSPDAPWMGMRVRLNSTFDCSPLKRAARIFCVALQKYGAVFADNGSPWYFSGEATANWETSGVLSELYDISTIPSAFMEVLDTGCLCLDAGCTISECGGVPGVDPAGLPVYPAVTAPASANMHFANNIYYKPGSPAAARYVDRAVPPFDAGYDGGLAGWQAAGYEAASSKGGADPAIDPANGYKPAAGSPAVGSVPVLVAATEDFNGAARGAPGGVTDAGAVLA</sequence>
<accession>A0A835VZW4</accession>
<dbReference type="InterPro" id="IPR001763">
    <property type="entry name" value="Rhodanese-like_dom"/>
</dbReference>
<proteinExistence type="predicted"/>
<feature type="domain" description="Rhodanese" evidence="2">
    <location>
        <begin position="1609"/>
        <end position="1625"/>
    </location>
</feature>
<evidence type="ECO:0000313" key="3">
    <source>
        <dbReference type="EMBL" id="KAG2434080.1"/>
    </source>
</evidence>
<evidence type="ECO:0000256" key="1">
    <source>
        <dbReference type="SAM" id="SignalP"/>
    </source>
</evidence>
<dbReference type="OrthoDB" id="15421at2759"/>
<organism evidence="3 4">
    <name type="scientific">Chlamydomonas incerta</name>
    <dbReference type="NCBI Taxonomy" id="51695"/>
    <lineage>
        <taxon>Eukaryota</taxon>
        <taxon>Viridiplantae</taxon>
        <taxon>Chlorophyta</taxon>
        <taxon>core chlorophytes</taxon>
        <taxon>Chlorophyceae</taxon>
        <taxon>CS clade</taxon>
        <taxon>Chlamydomonadales</taxon>
        <taxon>Chlamydomonadaceae</taxon>
        <taxon>Chlamydomonas</taxon>
    </lineage>
</organism>
<keyword evidence="4" id="KW-1185">Reference proteome</keyword>
<dbReference type="Proteomes" id="UP000650467">
    <property type="component" value="Unassembled WGS sequence"/>
</dbReference>
<dbReference type="PANTHER" id="PTHR34199">
    <property type="entry name" value="NUMOD3 MOTIF FAMILY PROTEIN, EXPRESSED"/>
    <property type="match status" value="1"/>
</dbReference>
<protein>
    <recommendedName>
        <fullName evidence="2">Rhodanese domain-containing protein</fullName>
    </recommendedName>
</protein>
<dbReference type="SUPFAM" id="SSF51126">
    <property type="entry name" value="Pectin lyase-like"/>
    <property type="match status" value="2"/>
</dbReference>
<dbReference type="InterPro" id="IPR011050">
    <property type="entry name" value="Pectin_lyase_fold/virulence"/>
</dbReference>
<dbReference type="InterPro" id="IPR039448">
    <property type="entry name" value="Beta_helix"/>
</dbReference>
<dbReference type="PROSITE" id="PS51257">
    <property type="entry name" value="PROKAR_LIPOPROTEIN"/>
    <property type="match status" value="1"/>
</dbReference>
<dbReference type="PROSITE" id="PS50206">
    <property type="entry name" value="RHODANESE_3"/>
    <property type="match status" value="1"/>
</dbReference>
<dbReference type="SMART" id="SM00710">
    <property type="entry name" value="PbH1"/>
    <property type="match status" value="13"/>
</dbReference>
<name>A0A835VZW4_CHLIN</name>
<evidence type="ECO:0000313" key="4">
    <source>
        <dbReference type="Proteomes" id="UP000650467"/>
    </source>
</evidence>
<dbReference type="InterPro" id="IPR006626">
    <property type="entry name" value="PbH1"/>
</dbReference>
<feature type="signal peptide" evidence="1">
    <location>
        <begin position="1"/>
        <end position="30"/>
    </location>
</feature>
<dbReference type="EMBL" id="JAEHOC010000017">
    <property type="protein sequence ID" value="KAG2434080.1"/>
    <property type="molecule type" value="Genomic_DNA"/>
</dbReference>
<gene>
    <name evidence="3" type="ORF">HXX76_007808</name>
</gene>
<reference evidence="3" key="1">
    <citation type="journal article" date="2020" name="bioRxiv">
        <title>Comparative genomics of Chlamydomonas.</title>
        <authorList>
            <person name="Craig R.J."/>
            <person name="Hasan A.R."/>
            <person name="Ness R.W."/>
            <person name="Keightley P.D."/>
        </authorList>
    </citation>
    <scope>NUCLEOTIDE SEQUENCE</scope>
    <source>
        <strain evidence="3">SAG 7.73</strain>
    </source>
</reference>
<evidence type="ECO:0000259" key="2">
    <source>
        <dbReference type="PROSITE" id="PS50206"/>
    </source>
</evidence>
<dbReference type="Gene3D" id="2.160.20.10">
    <property type="entry name" value="Single-stranded right-handed beta-helix, Pectin lyase-like"/>
    <property type="match status" value="2"/>
</dbReference>
<comment type="caution">
    <text evidence="3">The sequence shown here is derived from an EMBL/GenBank/DDBJ whole genome shotgun (WGS) entry which is preliminary data.</text>
</comment>
<dbReference type="Pfam" id="PF13229">
    <property type="entry name" value="Beta_helix"/>
    <property type="match status" value="1"/>
</dbReference>
<keyword evidence="1" id="KW-0732">Signal</keyword>
<feature type="chain" id="PRO_5032816091" description="Rhodanese domain-containing protein" evidence="1">
    <location>
        <begin position="31"/>
        <end position="1681"/>
    </location>
</feature>